<gene>
    <name evidence="3" type="ORF">IAA07_04795</name>
</gene>
<dbReference type="CDD" id="cd01949">
    <property type="entry name" value="GGDEF"/>
    <property type="match status" value="1"/>
</dbReference>
<dbReference type="GO" id="GO:0005886">
    <property type="term" value="C:plasma membrane"/>
    <property type="evidence" value="ECO:0007669"/>
    <property type="project" value="TreeGrafter"/>
</dbReference>
<dbReference type="InterPro" id="IPR029787">
    <property type="entry name" value="Nucleotide_cyclase"/>
</dbReference>
<keyword evidence="1" id="KW-0812">Transmembrane</keyword>
<name>A0A9D2KP09_9FIRM</name>
<keyword evidence="1" id="KW-0472">Membrane</keyword>
<dbReference type="GO" id="GO:0052621">
    <property type="term" value="F:diguanylate cyclase activity"/>
    <property type="evidence" value="ECO:0007669"/>
    <property type="project" value="UniProtKB-EC"/>
</dbReference>
<dbReference type="SUPFAM" id="SSF55073">
    <property type="entry name" value="Nucleotide cyclase"/>
    <property type="match status" value="1"/>
</dbReference>
<dbReference type="Pfam" id="PF00990">
    <property type="entry name" value="GGDEF"/>
    <property type="match status" value="1"/>
</dbReference>
<proteinExistence type="predicted"/>
<protein>
    <submittedName>
        <fullName evidence="3">Diguanylate cyclase</fullName>
        <ecNumber evidence="3">2.7.7.65</ecNumber>
    </submittedName>
</protein>
<dbReference type="SMART" id="SM00267">
    <property type="entry name" value="GGDEF"/>
    <property type="match status" value="1"/>
</dbReference>
<dbReference type="InterPro" id="IPR043128">
    <property type="entry name" value="Rev_trsase/Diguanyl_cyclase"/>
</dbReference>
<keyword evidence="3" id="KW-0548">Nucleotidyltransferase</keyword>
<reference evidence="3" key="2">
    <citation type="submission" date="2021-04" db="EMBL/GenBank/DDBJ databases">
        <authorList>
            <person name="Gilroy R."/>
        </authorList>
    </citation>
    <scope>NUCLEOTIDE SEQUENCE</scope>
    <source>
        <strain evidence="3">CHK178-16964</strain>
    </source>
</reference>
<keyword evidence="3" id="KW-0808">Transferase</keyword>
<dbReference type="GO" id="GO:0043709">
    <property type="term" value="P:cell adhesion involved in single-species biofilm formation"/>
    <property type="evidence" value="ECO:0007669"/>
    <property type="project" value="TreeGrafter"/>
</dbReference>
<dbReference type="EC" id="2.7.7.65" evidence="3"/>
<dbReference type="Gene3D" id="3.30.450.20">
    <property type="entry name" value="PAS domain"/>
    <property type="match status" value="1"/>
</dbReference>
<dbReference type="PANTHER" id="PTHR45138">
    <property type="entry name" value="REGULATORY COMPONENTS OF SENSORY TRANSDUCTION SYSTEM"/>
    <property type="match status" value="1"/>
</dbReference>
<dbReference type="InterPro" id="IPR050469">
    <property type="entry name" value="Diguanylate_Cyclase"/>
</dbReference>
<dbReference type="NCBIfam" id="TIGR00254">
    <property type="entry name" value="GGDEF"/>
    <property type="match status" value="1"/>
</dbReference>
<evidence type="ECO:0000313" key="4">
    <source>
        <dbReference type="Proteomes" id="UP000823900"/>
    </source>
</evidence>
<dbReference type="PANTHER" id="PTHR45138:SF9">
    <property type="entry name" value="DIGUANYLATE CYCLASE DGCM-RELATED"/>
    <property type="match status" value="1"/>
</dbReference>
<evidence type="ECO:0000313" key="3">
    <source>
        <dbReference type="EMBL" id="HJA70885.1"/>
    </source>
</evidence>
<accession>A0A9D2KP09</accession>
<organism evidence="3 4">
    <name type="scientific">Candidatus Lachnoclostridium stercoravium</name>
    <dbReference type="NCBI Taxonomy" id="2838633"/>
    <lineage>
        <taxon>Bacteria</taxon>
        <taxon>Bacillati</taxon>
        <taxon>Bacillota</taxon>
        <taxon>Clostridia</taxon>
        <taxon>Lachnospirales</taxon>
        <taxon>Lachnospiraceae</taxon>
    </lineage>
</organism>
<reference evidence="3" key="1">
    <citation type="journal article" date="2021" name="PeerJ">
        <title>Extensive microbial diversity within the chicken gut microbiome revealed by metagenomics and culture.</title>
        <authorList>
            <person name="Gilroy R."/>
            <person name="Ravi A."/>
            <person name="Getino M."/>
            <person name="Pursley I."/>
            <person name="Horton D.L."/>
            <person name="Alikhan N.F."/>
            <person name="Baker D."/>
            <person name="Gharbi K."/>
            <person name="Hall N."/>
            <person name="Watson M."/>
            <person name="Adriaenssens E.M."/>
            <person name="Foster-Nyarko E."/>
            <person name="Jarju S."/>
            <person name="Secka A."/>
            <person name="Antonio M."/>
            <person name="Oren A."/>
            <person name="Chaudhuri R.R."/>
            <person name="La Ragione R."/>
            <person name="Hildebrand F."/>
            <person name="Pallen M.J."/>
        </authorList>
    </citation>
    <scope>NUCLEOTIDE SEQUENCE</scope>
    <source>
        <strain evidence="3">CHK178-16964</strain>
    </source>
</reference>
<feature type="transmembrane region" description="Helical" evidence="1">
    <location>
        <begin position="301"/>
        <end position="321"/>
    </location>
</feature>
<dbReference type="Proteomes" id="UP000823900">
    <property type="component" value="Unassembled WGS sequence"/>
</dbReference>
<dbReference type="InterPro" id="IPR000160">
    <property type="entry name" value="GGDEF_dom"/>
</dbReference>
<sequence length="653" mass="74947">MERERKKRGKRHQANDISWDRAMATTSIMILLIVAASFGVIRYINHIEEQKCFERLYKETDGLARNIERYAGSDRVELELISAVMERYEEIDAPELWDLLDSYTTVGMMSRIELLLPGDKVLTKGRKVIDARGYLSFEKEAALGAHITDREMDVVDETNYIVRHYVPVVKNGQTVAMLYGVIELGELPEEVNFDPYGGEGAIYIIDGNTGDFLVDTWHPGEGGNIWEMGTRKMAQGYSPQQMRQGITDGESQYVIFASETAGEYLYFYYTPIGINQWRVAISVPESVVFGGAEAIKRTLNLFLLVELGCFMVYFLWMARYVRQVTKEKQRRLETLNDIYDVDKLLFNAHERKENMDLALEKIGSMIPAEKVRFWIPGQTYGGSLFSWDKGQGRKEKEMPGKETAEHMGRLLRYFEEGNGEFEARDEKTLQTIFSEGFQADMHDLIAVPVKDMDGMICGILECCNTAGGSGTAALLKSMKFSFSMFCRNLKIHMEIGEQRDRDVLTDLYNRNRYERDLKEDLPKHIENLACIYIDVNGLHEINNTEGHDQGDIMLKTVAEEIRNCFAIEYLYRTGGDEFIVFLPEKGETKAKLLCGELEKKLSEKGYHISVGIQWERDVLSLADMIKAAEKKMYAEKKRYYEAGDGERRRTARR</sequence>
<comment type="caution">
    <text evidence="3">The sequence shown here is derived from an EMBL/GenBank/DDBJ whole genome shotgun (WGS) entry which is preliminary data.</text>
</comment>
<feature type="transmembrane region" description="Helical" evidence="1">
    <location>
        <begin position="21"/>
        <end position="44"/>
    </location>
</feature>
<evidence type="ECO:0000256" key="1">
    <source>
        <dbReference type="SAM" id="Phobius"/>
    </source>
</evidence>
<dbReference type="PROSITE" id="PS50887">
    <property type="entry name" value="GGDEF"/>
    <property type="match status" value="1"/>
</dbReference>
<dbReference type="Gene3D" id="3.30.70.270">
    <property type="match status" value="1"/>
</dbReference>
<keyword evidence="1" id="KW-1133">Transmembrane helix</keyword>
<dbReference type="EMBL" id="DWZA01000042">
    <property type="protein sequence ID" value="HJA70885.1"/>
    <property type="molecule type" value="Genomic_DNA"/>
</dbReference>
<dbReference type="AlphaFoldDB" id="A0A9D2KP09"/>
<dbReference type="GO" id="GO:1902201">
    <property type="term" value="P:negative regulation of bacterial-type flagellum-dependent cell motility"/>
    <property type="evidence" value="ECO:0007669"/>
    <property type="project" value="TreeGrafter"/>
</dbReference>
<feature type="domain" description="GGDEF" evidence="2">
    <location>
        <begin position="526"/>
        <end position="653"/>
    </location>
</feature>
<evidence type="ECO:0000259" key="2">
    <source>
        <dbReference type="PROSITE" id="PS50887"/>
    </source>
</evidence>